<proteinExistence type="predicted"/>
<reference evidence="1" key="1">
    <citation type="journal article" date="2020" name="Microb. Genom.">
        <title>Genetic diversity of clinical and environmental Mucorales isolates obtained from an investigation of mucormycosis cases among solid organ transplant recipients.</title>
        <authorList>
            <person name="Nguyen M.H."/>
            <person name="Kaul D."/>
            <person name="Muto C."/>
            <person name="Cheng S.J."/>
            <person name="Richter R.A."/>
            <person name="Bruno V.M."/>
            <person name="Liu G."/>
            <person name="Beyhan S."/>
            <person name="Sundermann A.J."/>
            <person name="Mounaud S."/>
            <person name="Pasculle A.W."/>
            <person name="Nierman W.C."/>
            <person name="Driscoll E."/>
            <person name="Cumbie R."/>
            <person name="Clancy C.J."/>
            <person name="Dupont C.L."/>
        </authorList>
    </citation>
    <scope>NUCLEOTIDE SEQUENCE</scope>
    <source>
        <strain evidence="1">GL16</strain>
    </source>
</reference>
<name>A0A9P6Y683_RHIOR</name>
<comment type="caution">
    <text evidence="1">The sequence shown here is derived from an EMBL/GenBank/DDBJ whole genome shotgun (WGS) entry which is preliminary data.</text>
</comment>
<accession>A0A9P6Y683</accession>
<dbReference type="OrthoDB" id="2404656at2759"/>
<evidence type="ECO:0000313" key="2">
    <source>
        <dbReference type="Proteomes" id="UP000717996"/>
    </source>
</evidence>
<dbReference type="Proteomes" id="UP000717996">
    <property type="component" value="Unassembled WGS sequence"/>
</dbReference>
<evidence type="ECO:0000313" key="1">
    <source>
        <dbReference type="EMBL" id="KAG1539711.1"/>
    </source>
</evidence>
<sequence length="111" mass="12868">MDPKFWKKGQTRFVDGLGYDWYRKEQLIMEESCGQHKEKVSKIVDGSIKQIRSMIAMLKCMANSHRNVSFATTLKTKVFGLNWSLYSDTIGHVHLALCNRDIAIHLYKAFI</sequence>
<dbReference type="AlphaFoldDB" id="A0A9P6Y683"/>
<protein>
    <submittedName>
        <fullName evidence="1">Uncharacterized protein</fullName>
    </submittedName>
</protein>
<organism evidence="1 2">
    <name type="scientific">Rhizopus oryzae</name>
    <name type="common">Mucormycosis agent</name>
    <name type="synonym">Rhizopus arrhizus var. delemar</name>
    <dbReference type="NCBI Taxonomy" id="64495"/>
    <lineage>
        <taxon>Eukaryota</taxon>
        <taxon>Fungi</taxon>
        <taxon>Fungi incertae sedis</taxon>
        <taxon>Mucoromycota</taxon>
        <taxon>Mucoromycotina</taxon>
        <taxon>Mucoromycetes</taxon>
        <taxon>Mucorales</taxon>
        <taxon>Mucorineae</taxon>
        <taxon>Rhizopodaceae</taxon>
        <taxon>Rhizopus</taxon>
    </lineage>
</organism>
<dbReference type="EMBL" id="JAANIT010001561">
    <property type="protein sequence ID" value="KAG1539711.1"/>
    <property type="molecule type" value="Genomic_DNA"/>
</dbReference>
<gene>
    <name evidence="1" type="ORF">G6F51_008969</name>
</gene>